<dbReference type="EMBL" id="LRBP01000001">
    <property type="protein sequence ID" value="OII75504.1"/>
    <property type="molecule type" value="Genomic_DNA"/>
</dbReference>
<comment type="subcellular location">
    <subcellularLocation>
        <location evidence="1">Nucleus</location>
    </subcellularLocation>
</comment>
<evidence type="ECO:0000259" key="5">
    <source>
        <dbReference type="Pfam" id="PF05916"/>
    </source>
</evidence>
<evidence type="ECO:0000313" key="7">
    <source>
        <dbReference type="Proteomes" id="UP000186176"/>
    </source>
</evidence>
<evidence type="ECO:0000256" key="1">
    <source>
        <dbReference type="ARBA" id="ARBA00004123"/>
    </source>
</evidence>
<keyword evidence="7" id="KW-1185">Reference proteome</keyword>
<proteinExistence type="inferred from homology"/>
<comment type="similarity">
    <text evidence="2">Belongs to the GINS1/PSF1 family.</text>
</comment>
<dbReference type="GeneID" id="39978816"/>
<evidence type="ECO:0000313" key="6">
    <source>
        <dbReference type="EMBL" id="OII75504.1"/>
    </source>
</evidence>
<evidence type="ECO:0000256" key="3">
    <source>
        <dbReference type="ARBA" id="ARBA00022705"/>
    </source>
</evidence>
<dbReference type="Pfam" id="PF05916">
    <property type="entry name" value="Sld5"/>
    <property type="match status" value="1"/>
</dbReference>
<dbReference type="SUPFAM" id="SSF158573">
    <property type="entry name" value="GINS helical bundle-like"/>
    <property type="match status" value="1"/>
</dbReference>
<keyword evidence="4" id="KW-0539">Nucleus</keyword>
<dbReference type="PANTHER" id="PTHR12914">
    <property type="entry name" value="PARTNER OF SLD5"/>
    <property type="match status" value="1"/>
</dbReference>
<dbReference type="InterPro" id="IPR036224">
    <property type="entry name" value="GINS_bundle-like_dom_sf"/>
</dbReference>
<gene>
    <name evidence="6" type="ORF">cubi_02025</name>
</gene>
<accession>A0A1J4MMU0</accession>
<dbReference type="InterPro" id="IPR005339">
    <property type="entry name" value="GINS_Psf1"/>
</dbReference>
<dbReference type="InterPro" id="IPR021151">
    <property type="entry name" value="GINS_A"/>
</dbReference>
<dbReference type="GO" id="GO:0000811">
    <property type="term" value="C:GINS complex"/>
    <property type="evidence" value="ECO:0007669"/>
    <property type="project" value="InterPro"/>
</dbReference>
<dbReference type="GO" id="GO:1902983">
    <property type="term" value="P:DNA strand elongation involved in mitotic DNA replication"/>
    <property type="evidence" value="ECO:0007669"/>
    <property type="project" value="TreeGrafter"/>
</dbReference>
<feature type="domain" description="GINS subunit" evidence="5">
    <location>
        <begin position="59"/>
        <end position="133"/>
    </location>
</feature>
<dbReference type="CDD" id="cd11710">
    <property type="entry name" value="GINS_A_psf1"/>
    <property type="match status" value="1"/>
</dbReference>
<dbReference type="OrthoDB" id="10252587at2759"/>
<dbReference type="RefSeq" id="XP_028876511.1">
    <property type="nucleotide sequence ID" value="XM_029019037.1"/>
</dbReference>
<evidence type="ECO:0000256" key="4">
    <source>
        <dbReference type="ARBA" id="ARBA00023242"/>
    </source>
</evidence>
<reference evidence="6 7" key="1">
    <citation type="submission" date="2016-10" db="EMBL/GenBank/DDBJ databases">
        <title>Reductive evolution of mitochondrial metabolism and differential evolution of invasion-related proteins in Cryptosporidium.</title>
        <authorList>
            <person name="Liu S."/>
            <person name="Roellig D.M."/>
            <person name="Guo Y."/>
            <person name="Li N."/>
            <person name="Frace M.A."/>
            <person name="Tang K."/>
            <person name="Zhang L."/>
            <person name="Feng Y."/>
            <person name="Xiao L."/>
        </authorList>
    </citation>
    <scope>NUCLEOTIDE SEQUENCE [LARGE SCALE GENOMIC DNA]</scope>
    <source>
        <strain evidence="6">39726</strain>
    </source>
</reference>
<protein>
    <recommendedName>
        <fullName evidence="5">GINS subunit domain-containing protein</fullName>
    </recommendedName>
</protein>
<keyword evidence="3" id="KW-0235">DNA replication</keyword>
<dbReference type="VEuPathDB" id="CryptoDB:cubi_02025"/>
<comment type="caution">
    <text evidence="6">The sequence shown here is derived from an EMBL/GenBank/DDBJ whole genome shotgun (WGS) entry which is preliminary data.</text>
</comment>
<dbReference type="Gene3D" id="1.20.58.1030">
    <property type="match status" value="1"/>
</dbReference>
<evidence type="ECO:0000256" key="2">
    <source>
        <dbReference type="ARBA" id="ARBA00006677"/>
    </source>
</evidence>
<organism evidence="6 7">
    <name type="scientific">Cryptosporidium ubiquitum</name>
    <dbReference type="NCBI Taxonomy" id="857276"/>
    <lineage>
        <taxon>Eukaryota</taxon>
        <taxon>Sar</taxon>
        <taxon>Alveolata</taxon>
        <taxon>Apicomplexa</taxon>
        <taxon>Conoidasida</taxon>
        <taxon>Coccidia</taxon>
        <taxon>Eucoccidiorida</taxon>
        <taxon>Eimeriorina</taxon>
        <taxon>Cryptosporidiidae</taxon>
        <taxon>Cryptosporidium</taxon>
    </lineage>
</organism>
<name>A0A1J4MMU0_9CRYT</name>
<dbReference type="PANTHER" id="PTHR12914:SF2">
    <property type="entry name" value="DNA REPLICATION COMPLEX GINS PROTEIN PSF1"/>
    <property type="match status" value="1"/>
</dbReference>
<dbReference type="Proteomes" id="UP000186176">
    <property type="component" value="Unassembled WGS sequence"/>
</dbReference>
<dbReference type="AlphaFoldDB" id="A0A1J4MMU0"/>
<sequence length="214" mass="24798">MSDSIHENPSIDILKELKLAGNYQITTHNENQFEEIARINLHHIENLQYLKPFISNSSNESQYDVAALVHLLSLQRNKMRVLAYIKKRLDQLKAYRWNNGKKLSNEVLSKTSKSEEYFFNEYSSLIDEYNTSINNKYNIPDSDICNHKIGNSIRGNFNLCQIINPKTFSKDVIEFNNGKFETKSKQVFYNSGSFSFFTREQVASLGHTSDIIPI</sequence>